<dbReference type="EMBL" id="AP031322">
    <property type="protein sequence ID" value="BFH74173.1"/>
    <property type="molecule type" value="Genomic_DNA"/>
</dbReference>
<dbReference type="KEGG" id="sjv:SJAV_21170"/>
<dbReference type="AlphaFoldDB" id="A0AAT9GTG5"/>
<accession>A0AAT9GTG5</accession>
<evidence type="ECO:0000313" key="1">
    <source>
        <dbReference type="EMBL" id="BFH74173.1"/>
    </source>
</evidence>
<proteinExistence type="predicted"/>
<sequence>MPIRDERTYAKMSFNDFLVSYERLKKGELKLSAFRAYKAERRMLQSLAMKHNLHRNDTKCAVPKKEMLKVARELENLYQGIYLMTEKALELFDEWKNNNAKEEDIKNLLVMLPYEWLNIHLSKEEIKKIKELQDKLKS</sequence>
<dbReference type="RefSeq" id="WP_369609709.1">
    <property type="nucleotide sequence ID" value="NZ_AP031322.1"/>
</dbReference>
<organism evidence="1">
    <name type="scientific">Sulfurisphaera javensis</name>
    <dbReference type="NCBI Taxonomy" id="2049879"/>
    <lineage>
        <taxon>Archaea</taxon>
        <taxon>Thermoproteota</taxon>
        <taxon>Thermoprotei</taxon>
        <taxon>Sulfolobales</taxon>
        <taxon>Sulfolobaceae</taxon>
        <taxon>Sulfurisphaera</taxon>
    </lineage>
</organism>
<protein>
    <submittedName>
        <fullName evidence="1">PaREP1 family protein</fullName>
    </submittedName>
</protein>
<reference evidence="1" key="1">
    <citation type="submission" date="2024-03" db="EMBL/GenBank/DDBJ databases">
        <title>Complete genome sequence of Sulfurisphaera javensis strain KD-1.</title>
        <authorList>
            <person name="Sakai H."/>
            <person name="Nur N."/>
            <person name="Suwanto A."/>
            <person name="Kurosawa N."/>
        </authorList>
    </citation>
    <scope>NUCLEOTIDE SEQUENCE</scope>
    <source>
        <strain evidence="1">KD-1</strain>
    </source>
</reference>
<name>A0AAT9GTG5_9CREN</name>
<dbReference type="GeneID" id="92355069"/>
<gene>
    <name evidence="1" type="ORF">SJAV_21170</name>
</gene>